<dbReference type="STRING" id="135208.A0A4Y9ZJ44"/>
<comment type="cofactor">
    <cofactor evidence="1">
        <name>FAD</name>
        <dbReference type="ChEBI" id="CHEBI:57692"/>
    </cofactor>
</comment>
<comment type="caution">
    <text evidence="7">The sequence shown here is derived from an EMBL/GenBank/DDBJ whole genome shotgun (WGS) entry which is preliminary data.</text>
</comment>
<evidence type="ECO:0000259" key="6">
    <source>
        <dbReference type="Pfam" id="PF01266"/>
    </source>
</evidence>
<evidence type="ECO:0000313" key="7">
    <source>
        <dbReference type="EMBL" id="TFY74722.1"/>
    </source>
</evidence>
<dbReference type="GO" id="GO:0003884">
    <property type="term" value="F:D-amino-acid oxidase activity"/>
    <property type="evidence" value="ECO:0007669"/>
    <property type="project" value="InterPro"/>
</dbReference>
<keyword evidence="8" id="KW-1185">Reference proteome</keyword>
<feature type="non-terminal residue" evidence="7">
    <location>
        <position position="119"/>
    </location>
</feature>
<dbReference type="PANTHER" id="PTHR11530">
    <property type="entry name" value="D-AMINO ACID OXIDASE"/>
    <property type="match status" value="1"/>
</dbReference>
<feature type="domain" description="FAD dependent oxidoreductase" evidence="6">
    <location>
        <begin position="9"/>
        <end position="88"/>
    </location>
</feature>
<keyword evidence="4" id="KW-0274">FAD</keyword>
<evidence type="ECO:0000256" key="4">
    <source>
        <dbReference type="ARBA" id="ARBA00022827"/>
    </source>
</evidence>
<dbReference type="InterPro" id="IPR006076">
    <property type="entry name" value="FAD-dep_OxRdtase"/>
</dbReference>
<comment type="similarity">
    <text evidence="2">Belongs to the DAMOX/DASOX family.</text>
</comment>
<sequence>MSAPNQKKHVVVLGAGVIGLTTALVIQQSTDYQVTIIAEHFPTDPKSIRYTSHWAGAHNVPSESKNDLKKAKLEQETFETMLQLSDATVDSERFFLRVPQTDYHEAADTNVDFLSFMPD</sequence>
<dbReference type="InterPro" id="IPR023209">
    <property type="entry name" value="DAO"/>
</dbReference>
<dbReference type="GO" id="GO:0019478">
    <property type="term" value="P:D-amino acid catabolic process"/>
    <property type="evidence" value="ECO:0007669"/>
    <property type="project" value="TreeGrafter"/>
</dbReference>
<evidence type="ECO:0000256" key="3">
    <source>
        <dbReference type="ARBA" id="ARBA00022630"/>
    </source>
</evidence>
<dbReference type="EMBL" id="SFCI01001914">
    <property type="protein sequence ID" value="TFY74722.1"/>
    <property type="molecule type" value="Genomic_DNA"/>
</dbReference>
<reference evidence="7 8" key="1">
    <citation type="submission" date="2019-02" db="EMBL/GenBank/DDBJ databases">
        <title>Genome sequencing of the rare red list fungi Hericium alpestre (H. flagellum).</title>
        <authorList>
            <person name="Buettner E."/>
            <person name="Kellner H."/>
        </authorList>
    </citation>
    <scope>NUCLEOTIDE SEQUENCE [LARGE SCALE GENOMIC DNA]</scope>
    <source>
        <strain evidence="7 8">DSM 108284</strain>
    </source>
</reference>
<evidence type="ECO:0000256" key="5">
    <source>
        <dbReference type="ARBA" id="ARBA00023002"/>
    </source>
</evidence>
<organism evidence="7 8">
    <name type="scientific">Hericium alpestre</name>
    <dbReference type="NCBI Taxonomy" id="135208"/>
    <lineage>
        <taxon>Eukaryota</taxon>
        <taxon>Fungi</taxon>
        <taxon>Dikarya</taxon>
        <taxon>Basidiomycota</taxon>
        <taxon>Agaricomycotina</taxon>
        <taxon>Agaricomycetes</taxon>
        <taxon>Russulales</taxon>
        <taxon>Hericiaceae</taxon>
        <taxon>Hericium</taxon>
    </lineage>
</organism>
<proteinExistence type="inferred from homology"/>
<dbReference type="GO" id="GO:0071949">
    <property type="term" value="F:FAD binding"/>
    <property type="evidence" value="ECO:0007669"/>
    <property type="project" value="InterPro"/>
</dbReference>
<name>A0A4Y9ZJ44_9AGAM</name>
<dbReference type="SUPFAM" id="SSF51971">
    <property type="entry name" value="Nucleotide-binding domain"/>
    <property type="match status" value="1"/>
</dbReference>
<dbReference type="Proteomes" id="UP000298061">
    <property type="component" value="Unassembled WGS sequence"/>
</dbReference>
<evidence type="ECO:0000313" key="8">
    <source>
        <dbReference type="Proteomes" id="UP000298061"/>
    </source>
</evidence>
<dbReference type="Gene3D" id="3.40.50.720">
    <property type="entry name" value="NAD(P)-binding Rossmann-like Domain"/>
    <property type="match status" value="1"/>
</dbReference>
<accession>A0A4Y9ZJ44</accession>
<evidence type="ECO:0000256" key="2">
    <source>
        <dbReference type="ARBA" id="ARBA00006730"/>
    </source>
</evidence>
<dbReference type="GO" id="GO:0005737">
    <property type="term" value="C:cytoplasm"/>
    <property type="evidence" value="ECO:0007669"/>
    <property type="project" value="TreeGrafter"/>
</dbReference>
<gene>
    <name evidence="7" type="ORF">EWM64_g9289</name>
</gene>
<dbReference type="OrthoDB" id="2015447at2759"/>
<dbReference type="PANTHER" id="PTHR11530:SF11">
    <property type="entry name" value="D-ASPARTATE OXIDASE"/>
    <property type="match status" value="1"/>
</dbReference>
<dbReference type="AlphaFoldDB" id="A0A4Y9ZJ44"/>
<keyword evidence="5" id="KW-0560">Oxidoreductase</keyword>
<evidence type="ECO:0000256" key="1">
    <source>
        <dbReference type="ARBA" id="ARBA00001974"/>
    </source>
</evidence>
<protein>
    <recommendedName>
        <fullName evidence="6">FAD dependent oxidoreductase domain-containing protein</fullName>
    </recommendedName>
</protein>
<keyword evidence="3" id="KW-0285">Flavoprotein</keyword>
<dbReference type="Pfam" id="PF01266">
    <property type="entry name" value="DAO"/>
    <property type="match status" value="1"/>
</dbReference>